<keyword evidence="2 4" id="KW-0813">Transport</keyword>
<evidence type="ECO:0000256" key="1">
    <source>
        <dbReference type="ARBA" id="ARBA00010050"/>
    </source>
</evidence>
<dbReference type="PANTHER" id="PTHR13768:SF8">
    <property type="entry name" value="ALPHA-SOLUBLE NSF ATTACHMENT PROTEIN"/>
    <property type="match status" value="1"/>
</dbReference>
<dbReference type="SUPFAM" id="SSF48452">
    <property type="entry name" value="TPR-like"/>
    <property type="match status" value="1"/>
</dbReference>
<evidence type="ECO:0000256" key="4">
    <source>
        <dbReference type="RuleBase" id="RU367013"/>
    </source>
</evidence>
<dbReference type="Pfam" id="PF14938">
    <property type="entry name" value="SNAP"/>
    <property type="match status" value="1"/>
</dbReference>
<dbReference type="GO" id="GO:0031201">
    <property type="term" value="C:SNARE complex"/>
    <property type="evidence" value="ECO:0007669"/>
    <property type="project" value="TreeGrafter"/>
</dbReference>
<keyword evidence="4" id="KW-0472">Membrane</keyword>
<dbReference type="GO" id="GO:0005483">
    <property type="term" value="F:soluble NSF attachment protein activity"/>
    <property type="evidence" value="ECO:0007669"/>
    <property type="project" value="TreeGrafter"/>
</dbReference>
<comment type="function">
    <text evidence="4">Required for vesicular transport between the endoplasmic reticulum and the Golgi apparatus.</text>
</comment>
<proteinExistence type="inferred from homology"/>
<gene>
    <name evidence="5" type="ORF">CCAE0312_LOCUS6234</name>
</gene>
<dbReference type="InterPro" id="IPR011990">
    <property type="entry name" value="TPR-like_helical_dom_sf"/>
</dbReference>
<dbReference type="AlphaFoldDB" id="A0A7S1TF59"/>
<dbReference type="Gene3D" id="1.25.40.10">
    <property type="entry name" value="Tetratricopeptide repeat domain"/>
    <property type="match status" value="1"/>
</dbReference>
<keyword evidence="4" id="KW-0931">ER-Golgi transport</keyword>
<accession>A0A7S1TF59</accession>
<dbReference type="GO" id="GO:0035494">
    <property type="term" value="P:SNARE complex disassembly"/>
    <property type="evidence" value="ECO:0007669"/>
    <property type="project" value="TreeGrafter"/>
</dbReference>
<evidence type="ECO:0000313" key="5">
    <source>
        <dbReference type="EMBL" id="CAD9234146.1"/>
    </source>
</evidence>
<dbReference type="EMBL" id="HBGH01011244">
    <property type="protein sequence ID" value="CAD9234146.1"/>
    <property type="molecule type" value="Transcribed_RNA"/>
</dbReference>
<reference evidence="5" key="1">
    <citation type="submission" date="2021-01" db="EMBL/GenBank/DDBJ databases">
        <authorList>
            <person name="Corre E."/>
            <person name="Pelletier E."/>
            <person name="Niang G."/>
            <person name="Scheremetjew M."/>
            <person name="Finn R."/>
            <person name="Kale V."/>
            <person name="Holt S."/>
            <person name="Cochrane G."/>
            <person name="Meng A."/>
            <person name="Brown T."/>
            <person name="Cohen L."/>
        </authorList>
    </citation>
    <scope>NUCLEOTIDE SEQUENCE</scope>
    <source>
        <strain evidence="5">SAG 36.94</strain>
    </source>
</reference>
<dbReference type="GO" id="GO:0005774">
    <property type="term" value="C:vacuolar membrane"/>
    <property type="evidence" value="ECO:0007669"/>
    <property type="project" value="TreeGrafter"/>
</dbReference>
<sequence>MNNTGGYEQQGRRLLGEAESLLESKSGFFAKIFGAQESKVEEAAAKFSEAGNAFKLAKNFRAAGSAYIRAGECFEQSESSHFEAGSKFLDAAKVLKSVSVEDAMGALQRAIQLYTLKGRFLQAAKYNKELAELLEAEGRNEQAILHYEAAADLFDGEDARSHSSGCRVKVAELSALDSKYDVAADLYEQAAVYCLKSDMLRFGAREHLLRAGICRLCLGDDVGSAAAIDRFGSMDASFPSSREGQLLDNLQRAKEDRNVDDFTEAIFEYDRIMKLDPWKTSILLRLKNSIRSEEEDLT</sequence>
<dbReference type="GO" id="GO:0019905">
    <property type="term" value="F:syntaxin binding"/>
    <property type="evidence" value="ECO:0007669"/>
    <property type="project" value="TreeGrafter"/>
</dbReference>
<evidence type="ECO:0000256" key="2">
    <source>
        <dbReference type="ARBA" id="ARBA00022448"/>
    </source>
</evidence>
<dbReference type="GO" id="GO:0006886">
    <property type="term" value="P:intracellular protein transport"/>
    <property type="evidence" value="ECO:0007669"/>
    <property type="project" value="UniProtKB-UniRule"/>
</dbReference>
<evidence type="ECO:0000256" key="3">
    <source>
        <dbReference type="ARBA" id="ARBA00022927"/>
    </source>
</evidence>
<organism evidence="5">
    <name type="scientific">Compsopogon caeruleus</name>
    <dbReference type="NCBI Taxonomy" id="31354"/>
    <lineage>
        <taxon>Eukaryota</taxon>
        <taxon>Rhodophyta</taxon>
        <taxon>Compsopogonophyceae</taxon>
        <taxon>Compsopogonales</taxon>
        <taxon>Compsopogonaceae</taxon>
        <taxon>Compsopogon</taxon>
    </lineage>
</organism>
<name>A0A7S1TF59_9RHOD</name>
<protein>
    <recommendedName>
        <fullName evidence="6">Alpha-soluble NSF attachment protein</fullName>
    </recommendedName>
</protein>
<dbReference type="PANTHER" id="PTHR13768">
    <property type="entry name" value="SOLUBLE NSF ATTACHMENT PROTEIN SNAP"/>
    <property type="match status" value="1"/>
</dbReference>
<dbReference type="InterPro" id="IPR000744">
    <property type="entry name" value="NSF_attach"/>
</dbReference>
<comment type="subcellular location">
    <subcellularLocation>
        <location evidence="4">Membrane</location>
        <topology evidence="4">Peripheral membrane protein</topology>
    </subcellularLocation>
</comment>
<keyword evidence="3 4" id="KW-0653">Protein transport</keyword>
<evidence type="ECO:0008006" key="6">
    <source>
        <dbReference type="Google" id="ProtNLM"/>
    </source>
</evidence>
<dbReference type="CDD" id="cd15832">
    <property type="entry name" value="SNAP"/>
    <property type="match status" value="1"/>
</dbReference>
<dbReference type="PRINTS" id="PR00448">
    <property type="entry name" value="NSFATTACHMNT"/>
</dbReference>
<comment type="similarity">
    <text evidence="1 4">Belongs to the SNAP family.</text>
</comment>